<proteinExistence type="predicted"/>
<dbReference type="EMBL" id="AZIL01002323">
    <property type="protein sequence ID" value="EWM21972.1"/>
    <property type="molecule type" value="Genomic_DNA"/>
</dbReference>
<evidence type="ECO:0000313" key="1">
    <source>
        <dbReference type="EMBL" id="EWM21972.1"/>
    </source>
</evidence>
<keyword evidence="2" id="KW-1185">Reference proteome</keyword>
<organism evidence="1 2">
    <name type="scientific">Nannochloropsis gaditana</name>
    <dbReference type="NCBI Taxonomy" id="72520"/>
    <lineage>
        <taxon>Eukaryota</taxon>
        <taxon>Sar</taxon>
        <taxon>Stramenopiles</taxon>
        <taxon>Ochrophyta</taxon>
        <taxon>Eustigmatophyceae</taxon>
        <taxon>Eustigmatales</taxon>
        <taxon>Monodopsidaceae</taxon>
        <taxon>Nannochloropsis</taxon>
    </lineage>
</organism>
<comment type="caution">
    <text evidence="1">The sequence shown here is derived from an EMBL/GenBank/DDBJ whole genome shotgun (WGS) entry which is preliminary data.</text>
</comment>
<accession>W7T645</accession>
<reference evidence="1 2" key="1">
    <citation type="journal article" date="2014" name="Mol. Plant">
        <title>Chromosome Scale Genome Assembly and Transcriptome Profiling of Nannochloropsis gaditana in Nitrogen Depletion.</title>
        <authorList>
            <person name="Corteggiani Carpinelli E."/>
            <person name="Telatin A."/>
            <person name="Vitulo N."/>
            <person name="Forcato C."/>
            <person name="D'Angelo M."/>
            <person name="Schiavon R."/>
            <person name="Vezzi A."/>
            <person name="Giacometti G.M."/>
            <person name="Morosinotto T."/>
            <person name="Valle G."/>
        </authorList>
    </citation>
    <scope>NUCLEOTIDE SEQUENCE [LARGE SCALE GENOMIC DNA]</scope>
    <source>
        <strain evidence="1 2">B-31</strain>
    </source>
</reference>
<dbReference type="AlphaFoldDB" id="W7T645"/>
<dbReference type="Proteomes" id="UP000019335">
    <property type="component" value="Unassembled WGS sequence"/>
</dbReference>
<protein>
    <submittedName>
        <fullName evidence="1">Uncharacterized protein</fullName>
    </submittedName>
</protein>
<evidence type="ECO:0000313" key="2">
    <source>
        <dbReference type="Proteomes" id="UP000019335"/>
    </source>
</evidence>
<name>W7T645_9STRA</name>
<sequence length="150" mass="16424">MLHCFCAGISIQARKGGDNAGGYSEACRAEIFSSPFLFSIILSHFAPRNNLWYGQAGARKEGTLMAHVPHYSYPHHNHSLTHVLMLKLTFTPTLALPSALSPPSHLTCLKRAARGLDGLRSGHVAHLNSFFPFRHAEGSNHGKVSCYRGD</sequence>
<gene>
    <name evidence="1" type="ORF">Naga_100565g3</name>
</gene>